<dbReference type="InterPro" id="IPR004358">
    <property type="entry name" value="Sig_transdc_His_kin-like_C"/>
</dbReference>
<keyword evidence="6 11" id="KW-0418">Kinase</keyword>
<evidence type="ECO:0000313" key="12">
    <source>
        <dbReference type="Proteomes" id="UP000642910"/>
    </source>
</evidence>
<protein>
    <recommendedName>
        <fullName evidence="2">histidine kinase</fullName>
        <ecNumber evidence="2">2.7.13.3</ecNumber>
    </recommendedName>
</protein>
<dbReference type="GO" id="GO:0016301">
    <property type="term" value="F:kinase activity"/>
    <property type="evidence" value="ECO:0007669"/>
    <property type="project" value="UniProtKB-KW"/>
</dbReference>
<dbReference type="CDD" id="cd00075">
    <property type="entry name" value="HATPase"/>
    <property type="match status" value="1"/>
</dbReference>
<dbReference type="SMART" id="SM00387">
    <property type="entry name" value="HATPase_c"/>
    <property type="match status" value="1"/>
</dbReference>
<reference evidence="11 12" key="1">
    <citation type="submission" date="2020-11" db="EMBL/GenBank/DDBJ databases">
        <title>Genomic insight of Alicyclobacillus mali FL 18 reveals a new arsenic-resistant strain, with potential in environmental biotechnology.</title>
        <authorList>
            <person name="Fiorentino G."/>
            <person name="Gallo G."/>
            <person name="Aulitto M."/>
        </authorList>
    </citation>
    <scope>NUCLEOTIDE SEQUENCE [LARGE SCALE GENOMIC DNA]</scope>
    <source>
        <strain evidence="11 12">FL 18</strain>
    </source>
</reference>
<accession>A0ABS0F4S5</accession>
<dbReference type="PROSITE" id="PS50109">
    <property type="entry name" value="HIS_KIN"/>
    <property type="match status" value="1"/>
</dbReference>
<proteinExistence type="predicted"/>
<dbReference type="SUPFAM" id="SSF47384">
    <property type="entry name" value="Homodimeric domain of signal transducing histidine kinase"/>
    <property type="match status" value="1"/>
</dbReference>
<keyword evidence="4" id="KW-0808">Transferase</keyword>
<keyword evidence="12" id="KW-1185">Reference proteome</keyword>
<keyword evidence="9" id="KW-0812">Transmembrane</keyword>
<keyword evidence="3" id="KW-0597">Phosphoprotein</keyword>
<keyword evidence="5" id="KW-0547">Nucleotide-binding</keyword>
<feature type="transmembrane region" description="Helical" evidence="9">
    <location>
        <begin position="182"/>
        <end position="205"/>
    </location>
</feature>
<name>A0ABS0F4S5_9BACL</name>
<dbReference type="PANTHER" id="PTHR43711:SF1">
    <property type="entry name" value="HISTIDINE KINASE 1"/>
    <property type="match status" value="1"/>
</dbReference>
<dbReference type="Pfam" id="PF02518">
    <property type="entry name" value="HATPase_c"/>
    <property type="match status" value="1"/>
</dbReference>
<feature type="domain" description="Histidine kinase" evidence="10">
    <location>
        <begin position="225"/>
        <end position="441"/>
    </location>
</feature>
<dbReference type="Gene3D" id="1.10.287.130">
    <property type="match status" value="1"/>
</dbReference>
<dbReference type="InterPro" id="IPR036097">
    <property type="entry name" value="HisK_dim/P_sf"/>
</dbReference>
<evidence type="ECO:0000256" key="5">
    <source>
        <dbReference type="ARBA" id="ARBA00022741"/>
    </source>
</evidence>
<evidence type="ECO:0000313" key="11">
    <source>
        <dbReference type="EMBL" id="MBF8378277.1"/>
    </source>
</evidence>
<keyword evidence="8" id="KW-0902">Two-component regulatory system</keyword>
<gene>
    <name evidence="11" type="ORF">IW967_10440</name>
</gene>
<dbReference type="RefSeq" id="WP_067849476.1">
    <property type="nucleotide sequence ID" value="NZ_JADPKZ010000042.1"/>
</dbReference>
<dbReference type="InterPro" id="IPR003594">
    <property type="entry name" value="HATPase_dom"/>
</dbReference>
<dbReference type="InterPro" id="IPR036890">
    <property type="entry name" value="HATPase_C_sf"/>
</dbReference>
<dbReference type="InterPro" id="IPR005467">
    <property type="entry name" value="His_kinase_dom"/>
</dbReference>
<dbReference type="PRINTS" id="PR00344">
    <property type="entry name" value="BCTRLSENSOR"/>
</dbReference>
<dbReference type="SUPFAM" id="SSF55874">
    <property type="entry name" value="ATPase domain of HSP90 chaperone/DNA topoisomerase II/histidine kinase"/>
    <property type="match status" value="1"/>
</dbReference>
<keyword evidence="7" id="KW-0067">ATP-binding</keyword>
<dbReference type="Pfam" id="PF00512">
    <property type="entry name" value="HisKA"/>
    <property type="match status" value="1"/>
</dbReference>
<evidence type="ECO:0000256" key="7">
    <source>
        <dbReference type="ARBA" id="ARBA00022840"/>
    </source>
</evidence>
<evidence type="ECO:0000256" key="4">
    <source>
        <dbReference type="ARBA" id="ARBA00022679"/>
    </source>
</evidence>
<keyword evidence="9" id="KW-1133">Transmembrane helix</keyword>
<dbReference type="Gene3D" id="3.30.565.10">
    <property type="entry name" value="Histidine kinase-like ATPase, C-terminal domain"/>
    <property type="match status" value="1"/>
</dbReference>
<comment type="caution">
    <text evidence="11">The sequence shown here is derived from an EMBL/GenBank/DDBJ whole genome shotgun (WGS) entry which is preliminary data.</text>
</comment>
<dbReference type="PANTHER" id="PTHR43711">
    <property type="entry name" value="TWO-COMPONENT HISTIDINE KINASE"/>
    <property type="match status" value="1"/>
</dbReference>
<evidence type="ECO:0000256" key="3">
    <source>
        <dbReference type="ARBA" id="ARBA00022553"/>
    </source>
</evidence>
<dbReference type="InterPro" id="IPR003661">
    <property type="entry name" value="HisK_dim/P_dom"/>
</dbReference>
<keyword evidence="9" id="KW-0472">Membrane</keyword>
<evidence type="ECO:0000256" key="1">
    <source>
        <dbReference type="ARBA" id="ARBA00000085"/>
    </source>
</evidence>
<evidence type="ECO:0000256" key="9">
    <source>
        <dbReference type="SAM" id="Phobius"/>
    </source>
</evidence>
<dbReference type="CDD" id="cd00082">
    <property type="entry name" value="HisKA"/>
    <property type="match status" value="1"/>
</dbReference>
<evidence type="ECO:0000256" key="8">
    <source>
        <dbReference type="ARBA" id="ARBA00023012"/>
    </source>
</evidence>
<organism evidence="11 12">
    <name type="scientific">Alicyclobacillus mali</name>
    <name type="common">ex Roth et al. 2021</name>
    <dbReference type="NCBI Taxonomy" id="1123961"/>
    <lineage>
        <taxon>Bacteria</taxon>
        <taxon>Bacillati</taxon>
        <taxon>Bacillota</taxon>
        <taxon>Bacilli</taxon>
        <taxon>Bacillales</taxon>
        <taxon>Alicyclobacillaceae</taxon>
        <taxon>Alicyclobacillus</taxon>
    </lineage>
</organism>
<evidence type="ECO:0000256" key="2">
    <source>
        <dbReference type="ARBA" id="ARBA00012438"/>
    </source>
</evidence>
<dbReference type="Proteomes" id="UP000642910">
    <property type="component" value="Unassembled WGS sequence"/>
</dbReference>
<evidence type="ECO:0000256" key="6">
    <source>
        <dbReference type="ARBA" id="ARBA00022777"/>
    </source>
</evidence>
<dbReference type="InterPro" id="IPR050736">
    <property type="entry name" value="Sensor_HK_Regulatory"/>
</dbReference>
<comment type="catalytic activity">
    <reaction evidence="1">
        <text>ATP + protein L-histidine = ADP + protein N-phospho-L-histidine.</text>
        <dbReference type="EC" id="2.7.13.3"/>
    </reaction>
</comment>
<sequence>MFRKTALRLVLLYTAVFAGILLLFSAVVYAFTDHRVRADEIATMSAAAANLRACRDDQILPGDADGDAAAPLARGHAIPPGPDADRWLAEVNETREQHLVYVLLDGTRVVSQSPTGSFTSSEVALVATYGFGARPREASFGGVPFLGMKVVPPRPVRVGAQSANAVMILYNRAQDVAFLRELLTILSASAGLFSVVSAGAGFALASRALRPIRRSFEEQRRFVANASHELRTPLAVMRLQIDRMFRHPGETIMDVSEIVASLDRETSRLQRLVNDLLALAKADEGEAVIRPKPVDLAAVAREAAQRFAPLAEEKGIELRVSAAEAMVEADADRLQELVGILLDNAIAFTPRGGWVEVRAHLSGSGAILAVCDTGRGIPQEHLPHVFDRFYQADPSRATRGAGLGLSIAKWIAEAHGGQIRIASPGPHGAGTEVEVRLPLRPPAERRSGRFARLRSMCYKKNSS</sequence>
<dbReference type="SMART" id="SM00388">
    <property type="entry name" value="HisKA"/>
    <property type="match status" value="1"/>
</dbReference>
<dbReference type="EC" id="2.7.13.3" evidence="2"/>
<evidence type="ECO:0000259" key="10">
    <source>
        <dbReference type="PROSITE" id="PS50109"/>
    </source>
</evidence>
<dbReference type="EMBL" id="JADPKZ010000042">
    <property type="protein sequence ID" value="MBF8378277.1"/>
    <property type="molecule type" value="Genomic_DNA"/>
</dbReference>